<evidence type="ECO:0000313" key="1">
    <source>
        <dbReference type="EMBL" id="QCC52126.1"/>
    </source>
</evidence>
<dbReference type="InterPro" id="IPR052944">
    <property type="entry name" value="Sporulation_related"/>
</dbReference>
<dbReference type="OrthoDB" id="137725at2157"/>
<dbReference type="Proteomes" id="UP000296706">
    <property type="component" value="Chromosome"/>
</dbReference>
<dbReference type="KEGG" id="hsn:DV733_13215"/>
<organism evidence="1 2">
    <name type="scientific">Halapricum salinum</name>
    <dbReference type="NCBI Taxonomy" id="1457250"/>
    <lineage>
        <taxon>Archaea</taxon>
        <taxon>Methanobacteriati</taxon>
        <taxon>Methanobacteriota</taxon>
        <taxon>Stenosarchaea group</taxon>
        <taxon>Halobacteria</taxon>
        <taxon>Halobacteriales</taxon>
        <taxon>Haloarculaceae</taxon>
        <taxon>Halapricum</taxon>
    </lineage>
</organism>
<dbReference type="PROSITE" id="PS51257">
    <property type="entry name" value="PROKAR_LIPOPROTEIN"/>
    <property type="match status" value="1"/>
</dbReference>
<accession>A0A4D6HFU8</accession>
<protein>
    <submittedName>
        <fullName evidence="1">Outer membrane lipoprotein carrier protein LolA</fullName>
    </submittedName>
</protein>
<dbReference type="EMBL" id="CP031310">
    <property type="protein sequence ID" value="QCC52126.1"/>
    <property type="molecule type" value="Genomic_DNA"/>
</dbReference>
<proteinExistence type="predicted"/>
<dbReference type="PANTHER" id="PTHR37507:SF2">
    <property type="entry name" value="SPORULATION PROTEIN YDCC"/>
    <property type="match status" value="1"/>
</dbReference>
<evidence type="ECO:0000313" key="2">
    <source>
        <dbReference type="Proteomes" id="UP000296706"/>
    </source>
</evidence>
<dbReference type="GeneID" id="39848838"/>
<keyword evidence="2" id="KW-1185">Reference proteome</keyword>
<gene>
    <name evidence="1" type="ORF">DV733_13215</name>
</gene>
<dbReference type="SUPFAM" id="SSF89392">
    <property type="entry name" value="Prokaryotic lipoproteins and lipoprotein localization factors"/>
    <property type="match status" value="1"/>
</dbReference>
<dbReference type="PANTHER" id="PTHR37507">
    <property type="entry name" value="SPORULATION PROTEIN YDCC"/>
    <property type="match status" value="1"/>
</dbReference>
<keyword evidence="1" id="KW-0449">Lipoprotein</keyword>
<dbReference type="RefSeq" id="WP_049992454.1">
    <property type="nucleotide sequence ID" value="NZ_CP031310.1"/>
</dbReference>
<sequence length="373" mass="40761">MSSRGWFAVLLVCVAVLTAGCFAVTSGDGPDADTVVERVEQKMNETEAFEARLVQRQEVAGQTTEMEAIVAYEAPGKLNITYLSPERFAGTRVVSNGSATMIYNPDTGTASVQPIRSAAGQNASASGLFFGLSSVEDSTDIENTATTDDAVSLSYAANGQQFSLFVGGSPSRQSRLRNTENPVETTVWVDRDQWFPTKARLNYTNMQVPMIQTIEYENVTITEDLPDDRFSTEPPADARLTEGLITPFMNESMTSYLSRSAMVGAADQPVPDPELPDRFSFRRGMTMGNGSLVWTIYANGTDVVQVQRIPEAVSMFRSDRTVEVHDEAATLTRVQGQHIVEWHCGGSTFTIYGTTSAFEPEELTDIAESIECQ</sequence>
<dbReference type="STRING" id="1457250.GCA_000755225_01502"/>
<dbReference type="AlphaFoldDB" id="A0A4D6HFU8"/>
<reference evidence="1 2" key="1">
    <citation type="journal article" date="2019" name="Nat. Commun.">
        <title>A new type of DNA phosphorothioation-based antiviral system in archaea.</title>
        <authorList>
            <person name="Xiong L."/>
            <person name="Liu S."/>
            <person name="Chen S."/>
            <person name="Xiao Y."/>
            <person name="Zhu B."/>
            <person name="Gao Y."/>
            <person name="Zhang Y."/>
            <person name="Chen B."/>
            <person name="Luo J."/>
            <person name="Deng Z."/>
            <person name="Chen X."/>
            <person name="Wang L."/>
            <person name="Chen S."/>
        </authorList>
    </citation>
    <scope>NUCLEOTIDE SEQUENCE [LARGE SCALE GENOMIC DNA]</scope>
    <source>
        <strain evidence="1 2">CBA1105</strain>
    </source>
</reference>
<dbReference type="Gene3D" id="2.50.20.10">
    <property type="entry name" value="Lipoprotein localisation LolA/LolB/LppX"/>
    <property type="match status" value="1"/>
</dbReference>
<name>A0A4D6HFU8_9EURY</name>
<dbReference type="InterPro" id="IPR029046">
    <property type="entry name" value="LolA/LolB/LppX"/>
</dbReference>
<dbReference type="CDD" id="cd16325">
    <property type="entry name" value="LolA"/>
    <property type="match status" value="1"/>
</dbReference>
<dbReference type="InterPro" id="IPR004564">
    <property type="entry name" value="OM_lipoprot_carrier_LolA-like"/>
</dbReference>